<organism evidence="1 2">
    <name type="scientific">Ambrosia artemisiifolia</name>
    <name type="common">Common ragweed</name>
    <dbReference type="NCBI Taxonomy" id="4212"/>
    <lineage>
        <taxon>Eukaryota</taxon>
        <taxon>Viridiplantae</taxon>
        <taxon>Streptophyta</taxon>
        <taxon>Embryophyta</taxon>
        <taxon>Tracheophyta</taxon>
        <taxon>Spermatophyta</taxon>
        <taxon>Magnoliopsida</taxon>
        <taxon>eudicotyledons</taxon>
        <taxon>Gunneridae</taxon>
        <taxon>Pentapetalae</taxon>
        <taxon>asterids</taxon>
        <taxon>campanulids</taxon>
        <taxon>Asterales</taxon>
        <taxon>Asteraceae</taxon>
        <taxon>Asteroideae</taxon>
        <taxon>Heliantheae alliance</taxon>
        <taxon>Heliantheae</taxon>
        <taxon>Ambrosia</taxon>
    </lineage>
</organism>
<dbReference type="EMBL" id="JAMZMK010010184">
    <property type="protein sequence ID" value="KAI7732686.1"/>
    <property type="molecule type" value="Genomic_DNA"/>
</dbReference>
<dbReference type="AlphaFoldDB" id="A0AAD5G9S5"/>
<proteinExistence type="predicted"/>
<comment type="caution">
    <text evidence="1">The sequence shown here is derived from an EMBL/GenBank/DDBJ whole genome shotgun (WGS) entry which is preliminary data.</text>
</comment>
<protein>
    <submittedName>
        <fullName evidence="1">Uncharacterized protein</fullName>
    </submittedName>
</protein>
<evidence type="ECO:0000313" key="2">
    <source>
        <dbReference type="Proteomes" id="UP001206925"/>
    </source>
</evidence>
<sequence length="155" mass="17363">MVDTLMERVKDGNAGNFHYSIYDQFIQFIQRVIEETHCLEKLWNLCSPMLMVHQSSWCVLGLGSEVYESGGGVAGGSILLGCAEGKLEHQGPQIALDLLYRPRVCILGGGFGGLYTTLRLESLTWPEDKKPQVLKDLAFWDIMVFKLGCFESNDQ</sequence>
<gene>
    <name evidence="1" type="ORF">M8C21_013074</name>
</gene>
<evidence type="ECO:0000313" key="1">
    <source>
        <dbReference type="EMBL" id="KAI7732686.1"/>
    </source>
</evidence>
<reference evidence="1" key="1">
    <citation type="submission" date="2022-06" db="EMBL/GenBank/DDBJ databases">
        <title>Uncovering the hologenomic basis of an extraordinary plant invasion.</title>
        <authorList>
            <person name="Bieker V.C."/>
            <person name="Martin M.D."/>
            <person name="Gilbert T."/>
            <person name="Hodgins K."/>
            <person name="Battlay P."/>
            <person name="Petersen B."/>
            <person name="Wilson J."/>
        </authorList>
    </citation>
    <scope>NUCLEOTIDE SEQUENCE</scope>
    <source>
        <strain evidence="1">AA19_3_7</strain>
        <tissue evidence="1">Leaf</tissue>
    </source>
</reference>
<keyword evidence="2" id="KW-1185">Reference proteome</keyword>
<accession>A0AAD5G9S5</accession>
<dbReference type="Proteomes" id="UP001206925">
    <property type="component" value="Unassembled WGS sequence"/>
</dbReference>
<name>A0AAD5G9S5_AMBAR</name>